<feature type="region of interest" description="Disordered" evidence="1">
    <location>
        <begin position="340"/>
        <end position="379"/>
    </location>
</feature>
<dbReference type="AlphaFoldDB" id="A0A5C3L829"/>
<evidence type="ECO:0000313" key="3">
    <source>
        <dbReference type="EMBL" id="TFK24408.1"/>
    </source>
</evidence>
<proteinExistence type="predicted"/>
<feature type="compositionally biased region" description="Basic and acidic residues" evidence="1">
    <location>
        <begin position="448"/>
        <end position="468"/>
    </location>
</feature>
<keyword evidence="2" id="KW-1133">Transmembrane helix</keyword>
<reference evidence="3 4" key="1">
    <citation type="journal article" date="2019" name="Nat. Ecol. Evol.">
        <title>Megaphylogeny resolves global patterns of mushroom evolution.</title>
        <authorList>
            <person name="Varga T."/>
            <person name="Krizsan K."/>
            <person name="Foldi C."/>
            <person name="Dima B."/>
            <person name="Sanchez-Garcia M."/>
            <person name="Sanchez-Ramirez S."/>
            <person name="Szollosi G.J."/>
            <person name="Szarkandi J.G."/>
            <person name="Papp V."/>
            <person name="Albert L."/>
            <person name="Andreopoulos W."/>
            <person name="Angelini C."/>
            <person name="Antonin V."/>
            <person name="Barry K.W."/>
            <person name="Bougher N.L."/>
            <person name="Buchanan P."/>
            <person name="Buyck B."/>
            <person name="Bense V."/>
            <person name="Catcheside P."/>
            <person name="Chovatia M."/>
            <person name="Cooper J."/>
            <person name="Damon W."/>
            <person name="Desjardin D."/>
            <person name="Finy P."/>
            <person name="Geml J."/>
            <person name="Haridas S."/>
            <person name="Hughes K."/>
            <person name="Justo A."/>
            <person name="Karasinski D."/>
            <person name="Kautmanova I."/>
            <person name="Kiss B."/>
            <person name="Kocsube S."/>
            <person name="Kotiranta H."/>
            <person name="LaButti K.M."/>
            <person name="Lechner B.E."/>
            <person name="Liimatainen K."/>
            <person name="Lipzen A."/>
            <person name="Lukacs Z."/>
            <person name="Mihaltcheva S."/>
            <person name="Morgado L.N."/>
            <person name="Niskanen T."/>
            <person name="Noordeloos M.E."/>
            <person name="Ohm R.A."/>
            <person name="Ortiz-Santana B."/>
            <person name="Ovrebo C."/>
            <person name="Racz N."/>
            <person name="Riley R."/>
            <person name="Savchenko A."/>
            <person name="Shiryaev A."/>
            <person name="Soop K."/>
            <person name="Spirin V."/>
            <person name="Szebenyi C."/>
            <person name="Tomsovsky M."/>
            <person name="Tulloss R.E."/>
            <person name="Uehling J."/>
            <person name="Grigoriev I.V."/>
            <person name="Vagvolgyi C."/>
            <person name="Papp T."/>
            <person name="Martin F.M."/>
            <person name="Miettinen O."/>
            <person name="Hibbett D.S."/>
            <person name="Nagy L.G."/>
        </authorList>
    </citation>
    <scope>NUCLEOTIDE SEQUENCE [LARGE SCALE GENOMIC DNA]</scope>
    <source>
        <strain evidence="3 4">CBS 121175</strain>
    </source>
</reference>
<dbReference type="EMBL" id="ML210201">
    <property type="protein sequence ID" value="TFK24408.1"/>
    <property type="molecule type" value="Genomic_DNA"/>
</dbReference>
<protein>
    <submittedName>
        <fullName evidence="3">Uncharacterized protein</fullName>
    </submittedName>
</protein>
<name>A0A5C3L829_COPMA</name>
<accession>A0A5C3L829</accession>
<keyword evidence="2" id="KW-0812">Transmembrane</keyword>
<dbReference type="STRING" id="230819.A0A5C3L829"/>
<feature type="region of interest" description="Disordered" evidence="1">
    <location>
        <begin position="401"/>
        <end position="468"/>
    </location>
</feature>
<evidence type="ECO:0000256" key="2">
    <source>
        <dbReference type="SAM" id="Phobius"/>
    </source>
</evidence>
<dbReference type="Proteomes" id="UP000307440">
    <property type="component" value="Unassembled WGS sequence"/>
</dbReference>
<keyword evidence="4" id="KW-1185">Reference proteome</keyword>
<organism evidence="3 4">
    <name type="scientific">Coprinopsis marcescibilis</name>
    <name type="common">Agaric fungus</name>
    <name type="synonym">Psathyrella marcescibilis</name>
    <dbReference type="NCBI Taxonomy" id="230819"/>
    <lineage>
        <taxon>Eukaryota</taxon>
        <taxon>Fungi</taxon>
        <taxon>Dikarya</taxon>
        <taxon>Basidiomycota</taxon>
        <taxon>Agaricomycotina</taxon>
        <taxon>Agaricomycetes</taxon>
        <taxon>Agaricomycetidae</taxon>
        <taxon>Agaricales</taxon>
        <taxon>Agaricineae</taxon>
        <taxon>Psathyrellaceae</taxon>
        <taxon>Coprinopsis</taxon>
    </lineage>
</organism>
<feature type="transmembrane region" description="Helical" evidence="2">
    <location>
        <begin position="274"/>
        <end position="298"/>
    </location>
</feature>
<gene>
    <name evidence="3" type="ORF">FA15DRAFT_704626</name>
</gene>
<keyword evidence="2" id="KW-0472">Membrane</keyword>
<feature type="region of interest" description="Disordered" evidence="1">
    <location>
        <begin position="1"/>
        <end position="48"/>
    </location>
</feature>
<feature type="compositionally biased region" description="Basic and acidic residues" evidence="1">
    <location>
        <begin position="344"/>
        <end position="354"/>
    </location>
</feature>
<evidence type="ECO:0000313" key="4">
    <source>
        <dbReference type="Proteomes" id="UP000307440"/>
    </source>
</evidence>
<evidence type="ECO:0000256" key="1">
    <source>
        <dbReference type="SAM" id="MobiDB-lite"/>
    </source>
</evidence>
<feature type="compositionally biased region" description="Basic and acidic residues" evidence="1">
    <location>
        <begin position="431"/>
        <end position="440"/>
    </location>
</feature>
<sequence>MASKPYSDSPWPAATPKPTPAPTSNHVEPRSMKRRRSQANSGLELRSRGDEASSLVARQVIVDQALIEQAMHDCQFLSGNEIVSCYPTASTVVPQHQWVTFVWNSRRPEIIQFNRVNIYLFRGDSQQEVLSFLDYPNPTDRAGFVTAQVNDSWFGPDAERWSGENISYPFYWAITRADEVLDGNQFPQATFSAIQTTIADSVSASRSSASVASVRSVESVSASLSSASVASLSAISAATRLTTINGTPTTLTGTFAFPTGNVQSEVGNDSFPRWAIAVIVVLGFLAIAATCALAFLILRRIRRRNQSLHDSNRNSMGSASPMMANADQQASPLLAPAVLSPSTRRPESLRRNDSHGGQTAPSVVLHDGESGISGEGGPFSGADAAIMADAFRKMLRKPDFAANPVEEGESPESNNPDGGGGAEGQQMLSRELAEEGRDIRSVGSSRGVRVESLSDHGDPPRDPPENRP</sequence>
<dbReference type="OrthoDB" id="2278929at2759"/>